<dbReference type="CDD" id="cd07438">
    <property type="entry name" value="PHP_HisPPase_AMP"/>
    <property type="match status" value="1"/>
</dbReference>
<dbReference type="GO" id="GO:0004534">
    <property type="term" value="F:5'-3' RNA exonuclease activity"/>
    <property type="evidence" value="ECO:0007669"/>
    <property type="project" value="TreeGrafter"/>
</dbReference>
<dbReference type="Gene3D" id="3.20.20.140">
    <property type="entry name" value="Metal-dependent hydrolases"/>
    <property type="match status" value="1"/>
</dbReference>
<dbReference type="InterPro" id="IPR004013">
    <property type="entry name" value="PHP_dom"/>
</dbReference>
<dbReference type="RefSeq" id="WP_246332160.1">
    <property type="nucleotide sequence ID" value="NZ_JACIFD010000001.1"/>
</dbReference>
<dbReference type="AlphaFoldDB" id="A0A840DG22"/>
<evidence type="ECO:0000313" key="2">
    <source>
        <dbReference type="EMBL" id="MBB4070735.1"/>
    </source>
</evidence>
<gene>
    <name evidence="2" type="ORF">F5897_000011</name>
</gene>
<evidence type="ECO:0000259" key="1">
    <source>
        <dbReference type="SMART" id="SM00481"/>
    </source>
</evidence>
<dbReference type="SMART" id="SM00481">
    <property type="entry name" value="POLIIIAc"/>
    <property type="match status" value="1"/>
</dbReference>
<dbReference type="Pfam" id="PF02811">
    <property type="entry name" value="PHP"/>
    <property type="match status" value="1"/>
</dbReference>
<dbReference type="InterPro" id="IPR016195">
    <property type="entry name" value="Pol/histidinol_Pase-like"/>
</dbReference>
<feature type="domain" description="Polymerase/histidinol phosphatase N-terminal" evidence="1">
    <location>
        <begin position="6"/>
        <end position="71"/>
    </location>
</feature>
<dbReference type="EMBL" id="JACIFD010000001">
    <property type="protein sequence ID" value="MBB4070735.1"/>
    <property type="molecule type" value="Genomic_DNA"/>
</dbReference>
<protein>
    <recommendedName>
        <fullName evidence="1">Polymerase/histidinol phosphatase N-terminal domain-containing protein</fullName>
    </recommendedName>
</protein>
<accession>A0A840DG22</accession>
<reference evidence="2" key="1">
    <citation type="submission" date="2020-08" db="EMBL/GenBank/DDBJ databases">
        <title>Sequencing the genomes of 1000 actinobacteria strains.</title>
        <authorList>
            <person name="Klenk H.-P."/>
        </authorList>
    </citation>
    <scope>NUCLEOTIDE SEQUENCE [LARGE SCALE GENOMIC DNA]</scope>
    <source>
        <strain evidence="2">DSM 27064</strain>
    </source>
</reference>
<comment type="caution">
    <text evidence="2">The sequence shown here is derived from an EMBL/GenBank/DDBJ whole genome shotgun (WGS) entry which is preliminary data.</text>
</comment>
<organism evidence="2 3">
    <name type="scientific">Canibacter oris</name>
    <dbReference type="NCBI Taxonomy" id="1365628"/>
    <lineage>
        <taxon>Bacteria</taxon>
        <taxon>Bacillati</taxon>
        <taxon>Actinomycetota</taxon>
        <taxon>Actinomycetes</taxon>
        <taxon>Micrococcales</taxon>
        <taxon>Microbacteriaceae</taxon>
        <taxon>Canibacter</taxon>
    </lineage>
</organism>
<dbReference type="Gene3D" id="1.10.150.650">
    <property type="match status" value="1"/>
</dbReference>
<dbReference type="PANTHER" id="PTHR42924">
    <property type="entry name" value="EXONUCLEASE"/>
    <property type="match status" value="1"/>
</dbReference>
<dbReference type="GO" id="GO:0035312">
    <property type="term" value="F:5'-3' DNA exonuclease activity"/>
    <property type="evidence" value="ECO:0007669"/>
    <property type="project" value="TreeGrafter"/>
</dbReference>
<dbReference type="PANTHER" id="PTHR42924:SF3">
    <property type="entry name" value="POLYMERASE_HISTIDINOL PHOSPHATASE N-TERMINAL DOMAIN-CONTAINING PROTEIN"/>
    <property type="match status" value="1"/>
</dbReference>
<proteinExistence type="predicted"/>
<dbReference type="InterPro" id="IPR052018">
    <property type="entry name" value="PHP_domain"/>
</dbReference>
<dbReference type="InterPro" id="IPR003141">
    <property type="entry name" value="Pol/His_phosphatase_N"/>
</dbReference>
<name>A0A840DG22_9MICO</name>
<keyword evidence="3" id="KW-1185">Reference proteome</keyword>
<evidence type="ECO:0000313" key="3">
    <source>
        <dbReference type="Proteomes" id="UP000571183"/>
    </source>
</evidence>
<dbReference type="SUPFAM" id="SSF89550">
    <property type="entry name" value="PHP domain-like"/>
    <property type="match status" value="1"/>
</dbReference>
<sequence length="278" mass="29843">MADLTYDLHTHSTHSDGTTTVAELVQGAVAAGLAGISLTDHDTCAGWDEAREATALFGIDFLPGIELTTKHGCHSVHLLGYGMNPHYEPLATTLLWLREQRVQRVEEMVMKLAADYPLSLAKLRARAQGAVGRPHIADELVELGIVADRAAAFATLLSHRSKYYVPGQYLETRRAIQLVRAAGGVPVLAHPAAGRNHSAISRADMQEFVTAGLLGIELRHPENNPELLQQIEFAAAGLGLLVTGSSDYHGSGKPNRLGDETTEAAVVAQIRQLAAVPR</sequence>
<dbReference type="Proteomes" id="UP000571183">
    <property type="component" value="Unassembled WGS sequence"/>
</dbReference>